<keyword evidence="2" id="KW-1185">Reference proteome</keyword>
<dbReference type="OrthoDB" id="7631363at2"/>
<dbReference type="KEGG" id="gak:X907_0692"/>
<dbReference type="EMBL" id="CP018911">
    <property type="protein sequence ID" value="AZU03237.1"/>
    <property type="molecule type" value="Genomic_DNA"/>
</dbReference>
<name>A0A3T0E7N0_9PROT</name>
<dbReference type="AlphaFoldDB" id="A0A3T0E7N0"/>
<gene>
    <name evidence="1" type="ORF">X907_0692</name>
</gene>
<sequence>MSNAPHRITFIASTFSAAALEFHRGRMSERGYRMEGRIEPTVFQRINDDGSTSDEFGGEPVFTVTFTKREE</sequence>
<evidence type="ECO:0000313" key="2">
    <source>
        <dbReference type="Proteomes" id="UP000286954"/>
    </source>
</evidence>
<reference evidence="1 2" key="1">
    <citation type="submission" date="2016-12" db="EMBL/GenBank/DDBJ databases">
        <title>The genome of dimorphic prosthecate Glycocaulis alkaliphilus 6b-8t, isolated from crude oil dictates its adaptability in petroleum environments.</title>
        <authorList>
            <person name="Wu X.-L."/>
            <person name="Geng S."/>
        </authorList>
    </citation>
    <scope>NUCLEOTIDE SEQUENCE [LARGE SCALE GENOMIC DNA]</scope>
    <source>
        <strain evidence="1 2">6B-8</strain>
    </source>
</reference>
<evidence type="ECO:0000313" key="1">
    <source>
        <dbReference type="EMBL" id="AZU03237.1"/>
    </source>
</evidence>
<dbReference type="RefSeq" id="WP_127565643.1">
    <property type="nucleotide sequence ID" value="NZ_BMFB01000002.1"/>
</dbReference>
<dbReference type="Proteomes" id="UP000286954">
    <property type="component" value="Chromosome"/>
</dbReference>
<proteinExistence type="predicted"/>
<accession>A0A3T0E7N0</accession>
<organism evidence="1 2">
    <name type="scientific">Glycocaulis alkaliphilus</name>
    <dbReference type="NCBI Taxonomy" id="1434191"/>
    <lineage>
        <taxon>Bacteria</taxon>
        <taxon>Pseudomonadati</taxon>
        <taxon>Pseudomonadota</taxon>
        <taxon>Alphaproteobacteria</taxon>
        <taxon>Maricaulales</taxon>
        <taxon>Maricaulaceae</taxon>
        <taxon>Glycocaulis</taxon>
    </lineage>
</organism>
<protein>
    <submittedName>
        <fullName evidence="1">Uncharacterized protein</fullName>
    </submittedName>
</protein>